<protein>
    <submittedName>
        <fullName evidence="2">Uncharacterized protein</fullName>
    </submittedName>
</protein>
<organism evidence="2 3">
    <name type="scientific">Haematococcus lacustris</name>
    <name type="common">Green alga</name>
    <name type="synonym">Haematococcus pluvialis</name>
    <dbReference type="NCBI Taxonomy" id="44745"/>
    <lineage>
        <taxon>Eukaryota</taxon>
        <taxon>Viridiplantae</taxon>
        <taxon>Chlorophyta</taxon>
        <taxon>core chlorophytes</taxon>
        <taxon>Chlorophyceae</taxon>
        <taxon>CS clade</taxon>
        <taxon>Chlamydomonadales</taxon>
        <taxon>Haematococcaceae</taxon>
        <taxon>Haematococcus</taxon>
    </lineage>
</organism>
<proteinExistence type="predicted"/>
<sequence>DGAATLLERIQEEKRRKLGGPRTVLPGEDEEDLDERSFTRQDRGPIKDVDPSTAANRRAAQRAEHRRRTAIMDVSIVPSELAAAEEDYDEPEEVSQSP</sequence>
<accession>A0A699ZZ07</accession>
<evidence type="ECO:0000313" key="3">
    <source>
        <dbReference type="Proteomes" id="UP000485058"/>
    </source>
</evidence>
<feature type="compositionally biased region" description="Basic and acidic residues" evidence="1">
    <location>
        <begin position="35"/>
        <end position="50"/>
    </location>
</feature>
<comment type="caution">
    <text evidence="2">The sequence shown here is derived from an EMBL/GenBank/DDBJ whole genome shotgun (WGS) entry which is preliminary data.</text>
</comment>
<feature type="region of interest" description="Disordered" evidence="1">
    <location>
        <begin position="10"/>
        <end position="98"/>
    </location>
</feature>
<evidence type="ECO:0000313" key="2">
    <source>
        <dbReference type="EMBL" id="GFH24999.1"/>
    </source>
</evidence>
<dbReference type="Proteomes" id="UP000485058">
    <property type="component" value="Unassembled WGS sequence"/>
</dbReference>
<feature type="non-terminal residue" evidence="2">
    <location>
        <position position="1"/>
    </location>
</feature>
<feature type="compositionally biased region" description="Acidic residues" evidence="1">
    <location>
        <begin position="83"/>
        <end position="98"/>
    </location>
</feature>
<evidence type="ECO:0000256" key="1">
    <source>
        <dbReference type="SAM" id="MobiDB-lite"/>
    </source>
</evidence>
<dbReference type="AlphaFoldDB" id="A0A699ZZ07"/>
<name>A0A699ZZ07_HAELA</name>
<reference evidence="2 3" key="1">
    <citation type="submission" date="2020-02" db="EMBL/GenBank/DDBJ databases">
        <title>Draft genome sequence of Haematococcus lacustris strain NIES-144.</title>
        <authorList>
            <person name="Morimoto D."/>
            <person name="Nakagawa S."/>
            <person name="Yoshida T."/>
            <person name="Sawayama S."/>
        </authorList>
    </citation>
    <scope>NUCLEOTIDE SEQUENCE [LARGE SCALE GENOMIC DNA]</scope>
    <source>
        <strain evidence="2 3">NIES-144</strain>
    </source>
</reference>
<gene>
    <name evidence="2" type="ORF">HaLaN_22888</name>
</gene>
<dbReference type="EMBL" id="BLLF01002689">
    <property type="protein sequence ID" value="GFH24999.1"/>
    <property type="molecule type" value="Genomic_DNA"/>
</dbReference>
<keyword evidence="3" id="KW-1185">Reference proteome</keyword>